<dbReference type="PANTHER" id="PTHR13475:SF3">
    <property type="entry name" value="NEUGRIN"/>
    <property type="match status" value="1"/>
</dbReference>
<dbReference type="InterPro" id="IPR010487">
    <property type="entry name" value="NGRN/Rrg9"/>
</dbReference>
<dbReference type="PANTHER" id="PTHR13475">
    <property type="entry name" value="NEUGRIN"/>
    <property type="match status" value="1"/>
</dbReference>
<comment type="similarity">
    <text evidence="2">Belongs to the RRG9 family.</text>
</comment>
<dbReference type="AlphaFoldDB" id="A0A9P3LIH9"/>
<accession>A0A9P3LIH9</accession>
<evidence type="ECO:0000256" key="3">
    <source>
        <dbReference type="ARBA" id="ARBA00013566"/>
    </source>
</evidence>
<dbReference type="OrthoDB" id="5578174at2759"/>
<evidence type="ECO:0000313" key="5">
    <source>
        <dbReference type="EMBL" id="GJE96551.1"/>
    </source>
</evidence>
<comment type="caution">
    <text evidence="5">The sequence shown here is derived from an EMBL/GenBank/DDBJ whole genome shotgun (WGS) entry which is preliminary data.</text>
</comment>
<gene>
    <name evidence="5" type="ORF">PsYK624_127480</name>
</gene>
<proteinExistence type="inferred from homology"/>
<dbReference type="EMBL" id="BPQB01000061">
    <property type="protein sequence ID" value="GJE96551.1"/>
    <property type="molecule type" value="Genomic_DNA"/>
</dbReference>
<sequence length="200" mass="23084">MLALKSLPRPSSASQSAANSFIALYSTVSGLARRNWGVTGPAPTSLLETEEEESNRNRAKAFAELGRGARLRRQTPDEPTPQQFRAHRETMKKDFPEGWLPPRKLSREAMDGLRSLNAHDPEMFSTPVLAEKFKISPEAVRRILRSKWTPSPEQRQRMALRERKAREEWIQAQRMKERQEQLELERKIAVKRAKDQLSLR</sequence>
<dbReference type="Proteomes" id="UP000703269">
    <property type="component" value="Unassembled WGS sequence"/>
</dbReference>
<evidence type="ECO:0000256" key="2">
    <source>
        <dbReference type="ARBA" id="ARBA00010895"/>
    </source>
</evidence>
<name>A0A9P3LIH9_9APHY</name>
<comment type="function">
    <text evidence="1">Required for respiratory activity and maintenance and expression of the mitochondrial genome.</text>
</comment>
<organism evidence="5 6">
    <name type="scientific">Phanerochaete sordida</name>
    <dbReference type="NCBI Taxonomy" id="48140"/>
    <lineage>
        <taxon>Eukaryota</taxon>
        <taxon>Fungi</taxon>
        <taxon>Dikarya</taxon>
        <taxon>Basidiomycota</taxon>
        <taxon>Agaricomycotina</taxon>
        <taxon>Agaricomycetes</taxon>
        <taxon>Polyporales</taxon>
        <taxon>Phanerochaetaceae</taxon>
        <taxon>Phanerochaete</taxon>
    </lineage>
</organism>
<evidence type="ECO:0000256" key="4">
    <source>
        <dbReference type="SAM" id="MobiDB-lite"/>
    </source>
</evidence>
<keyword evidence="6" id="KW-1185">Reference proteome</keyword>
<dbReference type="Pfam" id="PF06413">
    <property type="entry name" value="Neugrin"/>
    <property type="match status" value="1"/>
</dbReference>
<dbReference type="GO" id="GO:0005634">
    <property type="term" value="C:nucleus"/>
    <property type="evidence" value="ECO:0007669"/>
    <property type="project" value="TreeGrafter"/>
</dbReference>
<feature type="region of interest" description="Disordered" evidence="4">
    <location>
        <begin position="36"/>
        <end position="55"/>
    </location>
</feature>
<protein>
    <recommendedName>
        <fullName evidence="3">Required for respiratory growth protein 9, mitochondrial</fullName>
    </recommendedName>
</protein>
<evidence type="ECO:0000256" key="1">
    <source>
        <dbReference type="ARBA" id="ARBA00003548"/>
    </source>
</evidence>
<reference evidence="5 6" key="1">
    <citation type="submission" date="2021-08" db="EMBL/GenBank/DDBJ databases">
        <title>Draft Genome Sequence of Phanerochaete sordida strain YK-624.</title>
        <authorList>
            <person name="Mori T."/>
            <person name="Dohra H."/>
            <person name="Suzuki T."/>
            <person name="Kawagishi H."/>
            <person name="Hirai H."/>
        </authorList>
    </citation>
    <scope>NUCLEOTIDE SEQUENCE [LARGE SCALE GENOMIC DNA]</scope>
    <source>
        <strain evidence="5 6">YK-624</strain>
    </source>
</reference>
<evidence type="ECO:0000313" key="6">
    <source>
        <dbReference type="Proteomes" id="UP000703269"/>
    </source>
</evidence>